<gene>
    <name evidence="7" type="ORF">ACFSW8_02980</name>
</gene>
<feature type="domain" description="RNA polymerase sigma-70 region 2" evidence="5">
    <location>
        <begin position="16"/>
        <end position="82"/>
    </location>
</feature>
<dbReference type="SUPFAM" id="SSF88946">
    <property type="entry name" value="Sigma2 domain of RNA polymerase sigma factors"/>
    <property type="match status" value="1"/>
</dbReference>
<protein>
    <submittedName>
        <fullName evidence="7">Sigma-70 family RNA polymerase sigma factor</fullName>
    </submittedName>
</protein>
<evidence type="ECO:0000313" key="8">
    <source>
        <dbReference type="Proteomes" id="UP001597389"/>
    </source>
</evidence>
<evidence type="ECO:0000256" key="1">
    <source>
        <dbReference type="ARBA" id="ARBA00010641"/>
    </source>
</evidence>
<keyword evidence="2" id="KW-0805">Transcription regulation</keyword>
<dbReference type="Pfam" id="PF04542">
    <property type="entry name" value="Sigma70_r2"/>
    <property type="match status" value="1"/>
</dbReference>
<dbReference type="RefSeq" id="WP_377177401.1">
    <property type="nucleotide sequence ID" value="NZ_JBHUJB010000013.1"/>
</dbReference>
<accession>A0ABW4Z7A6</accession>
<dbReference type="Gene3D" id="1.10.10.10">
    <property type="entry name" value="Winged helix-like DNA-binding domain superfamily/Winged helix DNA-binding domain"/>
    <property type="match status" value="1"/>
</dbReference>
<dbReference type="PANTHER" id="PTHR43133:SF51">
    <property type="entry name" value="RNA POLYMERASE SIGMA FACTOR"/>
    <property type="match status" value="1"/>
</dbReference>
<proteinExistence type="inferred from homology"/>
<keyword evidence="3" id="KW-0731">Sigma factor</keyword>
<keyword evidence="4" id="KW-0804">Transcription</keyword>
<keyword evidence="8" id="KW-1185">Reference proteome</keyword>
<evidence type="ECO:0000256" key="4">
    <source>
        <dbReference type="ARBA" id="ARBA00023163"/>
    </source>
</evidence>
<dbReference type="EMBL" id="JBHUJB010000013">
    <property type="protein sequence ID" value="MFD2157858.1"/>
    <property type="molecule type" value="Genomic_DNA"/>
</dbReference>
<dbReference type="InterPro" id="IPR013324">
    <property type="entry name" value="RNA_pol_sigma_r3/r4-like"/>
</dbReference>
<evidence type="ECO:0000313" key="7">
    <source>
        <dbReference type="EMBL" id="MFD2157858.1"/>
    </source>
</evidence>
<dbReference type="InterPro" id="IPR013249">
    <property type="entry name" value="RNA_pol_sigma70_r4_t2"/>
</dbReference>
<comment type="caution">
    <text evidence="7">The sequence shown here is derived from an EMBL/GenBank/DDBJ whole genome shotgun (WGS) entry which is preliminary data.</text>
</comment>
<name>A0ABW4Z7A6_9BACT</name>
<dbReference type="NCBIfam" id="TIGR02937">
    <property type="entry name" value="sigma70-ECF"/>
    <property type="match status" value="1"/>
</dbReference>
<dbReference type="InterPro" id="IPR014284">
    <property type="entry name" value="RNA_pol_sigma-70_dom"/>
</dbReference>
<comment type="similarity">
    <text evidence="1">Belongs to the sigma-70 factor family. ECF subfamily.</text>
</comment>
<dbReference type="InterPro" id="IPR007627">
    <property type="entry name" value="RNA_pol_sigma70_r2"/>
</dbReference>
<dbReference type="Proteomes" id="UP001597389">
    <property type="component" value="Unassembled WGS sequence"/>
</dbReference>
<dbReference type="Gene3D" id="1.10.1740.10">
    <property type="match status" value="1"/>
</dbReference>
<reference evidence="8" key="1">
    <citation type="journal article" date="2019" name="Int. J. Syst. Evol. Microbiol.">
        <title>The Global Catalogue of Microorganisms (GCM) 10K type strain sequencing project: providing services to taxonomists for standard genome sequencing and annotation.</title>
        <authorList>
            <consortium name="The Broad Institute Genomics Platform"/>
            <consortium name="The Broad Institute Genome Sequencing Center for Infectious Disease"/>
            <person name="Wu L."/>
            <person name="Ma J."/>
        </authorList>
    </citation>
    <scope>NUCLEOTIDE SEQUENCE [LARGE SCALE GENOMIC DNA]</scope>
    <source>
        <strain evidence="8">CCUG 57942</strain>
    </source>
</reference>
<dbReference type="InterPro" id="IPR036388">
    <property type="entry name" value="WH-like_DNA-bd_sf"/>
</dbReference>
<evidence type="ECO:0000259" key="5">
    <source>
        <dbReference type="Pfam" id="PF04542"/>
    </source>
</evidence>
<dbReference type="SUPFAM" id="SSF88659">
    <property type="entry name" value="Sigma3 and sigma4 domains of RNA polymerase sigma factors"/>
    <property type="match status" value="1"/>
</dbReference>
<evidence type="ECO:0000256" key="3">
    <source>
        <dbReference type="ARBA" id="ARBA00023082"/>
    </source>
</evidence>
<dbReference type="InterPro" id="IPR013325">
    <property type="entry name" value="RNA_pol_sigma_r2"/>
</dbReference>
<evidence type="ECO:0000259" key="6">
    <source>
        <dbReference type="Pfam" id="PF08281"/>
    </source>
</evidence>
<dbReference type="InterPro" id="IPR039425">
    <property type="entry name" value="RNA_pol_sigma-70-like"/>
</dbReference>
<organism evidence="7 8">
    <name type="scientific">Rubritalea tangerina</name>
    <dbReference type="NCBI Taxonomy" id="430798"/>
    <lineage>
        <taxon>Bacteria</taxon>
        <taxon>Pseudomonadati</taxon>
        <taxon>Verrucomicrobiota</taxon>
        <taxon>Verrucomicrobiia</taxon>
        <taxon>Verrucomicrobiales</taxon>
        <taxon>Rubritaleaceae</taxon>
        <taxon>Rubritalea</taxon>
    </lineage>
</organism>
<evidence type="ECO:0000256" key="2">
    <source>
        <dbReference type="ARBA" id="ARBA00023015"/>
    </source>
</evidence>
<sequence length="181" mass="20318">MGLFSPGNDDEVVTQIAAHQAEILAYIQSLLPGDASVKDVLQRTNLVLWKKRGSYERGTKFLSWAFSVAYWEVRAFLKERKRKGWLVVDDELAKKVSTTMGEVAEEDGSMYELKGALELCLQQLAPKELDLINQRYYDDASIEELSQVTGRPLGSLRVSLYRIRASLKRCIDAKISMGGGV</sequence>
<dbReference type="PANTHER" id="PTHR43133">
    <property type="entry name" value="RNA POLYMERASE ECF-TYPE SIGMA FACTO"/>
    <property type="match status" value="1"/>
</dbReference>
<feature type="domain" description="RNA polymerase sigma factor 70 region 4 type 2" evidence="6">
    <location>
        <begin position="116"/>
        <end position="167"/>
    </location>
</feature>
<dbReference type="Pfam" id="PF08281">
    <property type="entry name" value="Sigma70_r4_2"/>
    <property type="match status" value="1"/>
</dbReference>